<organism evidence="2 3">
    <name type="scientific">Obba rivulosa</name>
    <dbReference type="NCBI Taxonomy" id="1052685"/>
    <lineage>
        <taxon>Eukaryota</taxon>
        <taxon>Fungi</taxon>
        <taxon>Dikarya</taxon>
        <taxon>Basidiomycota</taxon>
        <taxon>Agaricomycotina</taxon>
        <taxon>Agaricomycetes</taxon>
        <taxon>Polyporales</taxon>
        <taxon>Gelatoporiaceae</taxon>
        <taxon>Obba</taxon>
    </lineage>
</organism>
<keyword evidence="1" id="KW-0472">Membrane</keyword>
<name>A0A8E2AW47_9APHY</name>
<evidence type="ECO:0000313" key="3">
    <source>
        <dbReference type="Proteomes" id="UP000250043"/>
    </source>
</evidence>
<evidence type="ECO:0000313" key="2">
    <source>
        <dbReference type="EMBL" id="OCH90274.1"/>
    </source>
</evidence>
<dbReference type="Proteomes" id="UP000250043">
    <property type="component" value="Unassembled WGS sequence"/>
</dbReference>
<evidence type="ECO:0000256" key="1">
    <source>
        <dbReference type="SAM" id="Phobius"/>
    </source>
</evidence>
<keyword evidence="3" id="KW-1185">Reference proteome</keyword>
<feature type="transmembrane region" description="Helical" evidence="1">
    <location>
        <begin position="45"/>
        <end position="75"/>
    </location>
</feature>
<dbReference type="EMBL" id="KV722407">
    <property type="protein sequence ID" value="OCH90274.1"/>
    <property type="molecule type" value="Genomic_DNA"/>
</dbReference>
<feature type="non-terminal residue" evidence="2">
    <location>
        <position position="1"/>
    </location>
</feature>
<sequence length="124" mass="14383">VLDCSCKTILYCSTKKTNLFCTEINFFGHHLLHYGLELDAVFFNVYAFLSLVCYFVAFLSNLAEYICIFTLFIIAACDKLFIFRRAYVITSANCLTIIDYYNFNDNYILLHLFNSPSMTAELIK</sequence>
<accession>A0A8E2AW47</accession>
<dbReference type="AlphaFoldDB" id="A0A8E2AW47"/>
<gene>
    <name evidence="2" type="ORF">OBBRIDRAFT_731078</name>
</gene>
<reference evidence="2 3" key="1">
    <citation type="submission" date="2016-07" db="EMBL/GenBank/DDBJ databases">
        <title>Draft genome of the white-rot fungus Obba rivulosa 3A-2.</title>
        <authorList>
            <consortium name="DOE Joint Genome Institute"/>
            <person name="Miettinen O."/>
            <person name="Riley R."/>
            <person name="Acob R."/>
            <person name="Barry K."/>
            <person name="Cullen D."/>
            <person name="De Vries R."/>
            <person name="Hainaut M."/>
            <person name="Hatakka A."/>
            <person name="Henrissat B."/>
            <person name="Hilden K."/>
            <person name="Kuo R."/>
            <person name="Labutti K."/>
            <person name="Lipzen A."/>
            <person name="Makela M.R."/>
            <person name="Sandor L."/>
            <person name="Spatafora J.W."/>
            <person name="Grigoriev I.V."/>
            <person name="Hibbett D.S."/>
        </authorList>
    </citation>
    <scope>NUCLEOTIDE SEQUENCE [LARGE SCALE GENOMIC DNA]</scope>
    <source>
        <strain evidence="2 3">3A-2</strain>
    </source>
</reference>
<keyword evidence="1" id="KW-1133">Transmembrane helix</keyword>
<proteinExistence type="predicted"/>
<dbReference type="OrthoDB" id="3232518at2759"/>
<protein>
    <submittedName>
        <fullName evidence="2">Uncharacterized protein</fullName>
    </submittedName>
</protein>
<keyword evidence="1" id="KW-0812">Transmembrane</keyword>